<comment type="similarity">
    <text evidence="2">Belongs to the autoinducer-2 exporter (AI-2E) (TC 2.A.86) family.</text>
</comment>
<feature type="transmembrane region" description="Helical" evidence="7">
    <location>
        <begin position="278"/>
        <end position="297"/>
    </location>
</feature>
<gene>
    <name evidence="8" type="ORF">COC42_03985</name>
</gene>
<feature type="transmembrane region" description="Helical" evidence="7">
    <location>
        <begin position="192"/>
        <end position="214"/>
    </location>
</feature>
<name>A0A2A4B525_9SPHN</name>
<feature type="transmembrane region" description="Helical" evidence="7">
    <location>
        <begin position="134"/>
        <end position="157"/>
    </location>
</feature>
<protein>
    <submittedName>
        <fullName evidence="8">AI-2E family transporter</fullName>
    </submittedName>
</protein>
<keyword evidence="4 7" id="KW-1133">Transmembrane helix</keyword>
<evidence type="ECO:0000256" key="7">
    <source>
        <dbReference type="SAM" id="Phobius"/>
    </source>
</evidence>
<evidence type="ECO:0000256" key="6">
    <source>
        <dbReference type="SAM" id="MobiDB-lite"/>
    </source>
</evidence>
<accession>A0A2A4B525</accession>
<sequence length="358" mass="37509">METTHIGGIARRALVVMLVVGLCLLTVQFAFVFMLIFSAVIVAALIRAAGWPFKKLGASDTLSVFLGLFLILAILGGAGWLFGAQLSEQFTEVGRQLPQAFDRARDMAEQVPFLQSFLSGTPDLQSIAGRALTFAFGAVGAITNLVLVIVAAMYLALEPDLYVRGVEKLFPKSEGERVREALSASGQALNQWLIAQGATMIIVGVLIWAGLSIVGVESAGALGVISGLTNFIPLVGPFIGAAPGVLLALSEGGDALLWTIVVYVVAQQLEGNVLTPMIQKYAVSIPPAVLLFALAALGSMFGFIGVIVAAPLAVVLYVLVTLLWVRDTLGHQAEVEGIDAPPPPDSNAPEADGETQSA</sequence>
<dbReference type="GO" id="GO:0016020">
    <property type="term" value="C:membrane"/>
    <property type="evidence" value="ECO:0007669"/>
    <property type="project" value="UniProtKB-SubCell"/>
</dbReference>
<dbReference type="OrthoDB" id="5761230at2"/>
<evidence type="ECO:0000313" key="9">
    <source>
        <dbReference type="Proteomes" id="UP000218366"/>
    </source>
</evidence>
<comment type="subcellular location">
    <subcellularLocation>
        <location evidence="1">Membrane</location>
        <topology evidence="1">Multi-pass membrane protein</topology>
    </subcellularLocation>
</comment>
<feature type="transmembrane region" description="Helical" evidence="7">
    <location>
        <begin position="245"/>
        <end position="266"/>
    </location>
</feature>
<evidence type="ECO:0000256" key="2">
    <source>
        <dbReference type="ARBA" id="ARBA00009773"/>
    </source>
</evidence>
<feature type="transmembrane region" description="Helical" evidence="7">
    <location>
        <begin position="303"/>
        <end position="325"/>
    </location>
</feature>
<dbReference type="GO" id="GO:0055085">
    <property type="term" value="P:transmembrane transport"/>
    <property type="evidence" value="ECO:0007669"/>
    <property type="project" value="TreeGrafter"/>
</dbReference>
<feature type="region of interest" description="Disordered" evidence="6">
    <location>
        <begin position="335"/>
        <end position="358"/>
    </location>
</feature>
<proteinExistence type="inferred from homology"/>
<feature type="transmembrane region" description="Helical" evidence="7">
    <location>
        <begin position="62"/>
        <end position="82"/>
    </location>
</feature>
<dbReference type="PANTHER" id="PTHR21716">
    <property type="entry name" value="TRANSMEMBRANE PROTEIN"/>
    <property type="match status" value="1"/>
</dbReference>
<feature type="transmembrane region" description="Helical" evidence="7">
    <location>
        <begin position="12"/>
        <end position="42"/>
    </location>
</feature>
<keyword evidence="9" id="KW-1185">Reference proteome</keyword>
<evidence type="ECO:0000256" key="3">
    <source>
        <dbReference type="ARBA" id="ARBA00022692"/>
    </source>
</evidence>
<dbReference type="EMBL" id="NWMW01000001">
    <property type="protein sequence ID" value="PCD03541.1"/>
    <property type="molecule type" value="Genomic_DNA"/>
</dbReference>
<dbReference type="InterPro" id="IPR002549">
    <property type="entry name" value="AI-2E-like"/>
</dbReference>
<evidence type="ECO:0000256" key="4">
    <source>
        <dbReference type="ARBA" id="ARBA00022989"/>
    </source>
</evidence>
<evidence type="ECO:0000256" key="5">
    <source>
        <dbReference type="ARBA" id="ARBA00023136"/>
    </source>
</evidence>
<evidence type="ECO:0000256" key="1">
    <source>
        <dbReference type="ARBA" id="ARBA00004141"/>
    </source>
</evidence>
<reference evidence="8 9" key="1">
    <citation type="submission" date="2017-09" db="EMBL/GenBank/DDBJ databases">
        <title>Sphingomonas spermidinifaciens 9NM-10, whole genome shotgun sequence.</title>
        <authorList>
            <person name="Feng G."/>
            <person name="Zhu H."/>
        </authorList>
    </citation>
    <scope>NUCLEOTIDE SEQUENCE [LARGE SCALE GENOMIC DNA]</scope>
    <source>
        <strain evidence="8 9">9NM-10</strain>
    </source>
</reference>
<dbReference type="PANTHER" id="PTHR21716:SF62">
    <property type="entry name" value="TRANSPORT PROTEIN YDBI-RELATED"/>
    <property type="match status" value="1"/>
</dbReference>
<organism evidence="8 9">
    <name type="scientific">Sphingomonas spermidinifaciens</name>
    <dbReference type="NCBI Taxonomy" id="1141889"/>
    <lineage>
        <taxon>Bacteria</taxon>
        <taxon>Pseudomonadati</taxon>
        <taxon>Pseudomonadota</taxon>
        <taxon>Alphaproteobacteria</taxon>
        <taxon>Sphingomonadales</taxon>
        <taxon>Sphingomonadaceae</taxon>
        <taxon>Sphingomonas</taxon>
    </lineage>
</organism>
<dbReference type="RefSeq" id="WP_096341943.1">
    <property type="nucleotide sequence ID" value="NZ_NWMW01000001.1"/>
</dbReference>
<keyword evidence="3 7" id="KW-0812">Transmembrane</keyword>
<evidence type="ECO:0000313" key="8">
    <source>
        <dbReference type="EMBL" id="PCD03541.1"/>
    </source>
</evidence>
<dbReference type="Proteomes" id="UP000218366">
    <property type="component" value="Unassembled WGS sequence"/>
</dbReference>
<feature type="transmembrane region" description="Helical" evidence="7">
    <location>
        <begin position="221"/>
        <end position="239"/>
    </location>
</feature>
<comment type="caution">
    <text evidence="8">The sequence shown here is derived from an EMBL/GenBank/DDBJ whole genome shotgun (WGS) entry which is preliminary data.</text>
</comment>
<dbReference type="Pfam" id="PF01594">
    <property type="entry name" value="AI-2E_transport"/>
    <property type="match status" value="1"/>
</dbReference>
<dbReference type="AlphaFoldDB" id="A0A2A4B525"/>
<keyword evidence="5 7" id="KW-0472">Membrane</keyword>